<dbReference type="AlphaFoldDB" id="A0A1K2F1N8"/>
<feature type="domain" description="Peptidase S26" evidence="4">
    <location>
        <begin position="119"/>
        <end position="154"/>
    </location>
</feature>
<proteinExistence type="inferred from homology"/>
<name>A0A1K2F1N8_STRAR</name>
<dbReference type="InterPro" id="IPR019533">
    <property type="entry name" value="Peptidase_S26"/>
</dbReference>
<dbReference type="CDD" id="cd06530">
    <property type="entry name" value="S26_SPase_I"/>
    <property type="match status" value="1"/>
</dbReference>
<dbReference type="PRINTS" id="PR00727">
    <property type="entry name" value="LEADERPTASE"/>
</dbReference>
<evidence type="ECO:0000259" key="4">
    <source>
        <dbReference type="Pfam" id="PF10502"/>
    </source>
</evidence>
<dbReference type="PANTHER" id="PTHR43390:SF1">
    <property type="entry name" value="CHLOROPLAST PROCESSING PEPTIDASE"/>
    <property type="match status" value="1"/>
</dbReference>
<protein>
    <submittedName>
        <fullName evidence="5">Signal peptidase I</fullName>
    </submittedName>
</protein>
<dbReference type="STRING" id="1893.SAMN02787144_102861"/>
<dbReference type="Gene3D" id="2.10.109.10">
    <property type="entry name" value="Umud Fragment, subunit A"/>
    <property type="match status" value="1"/>
</dbReference>
<comment type="similarity">
    <text evidence="2">Belongs to the peptidase S26 family.</text>
</comment>
<dbReference type="PANTHER" id="PTHR43390">
    <property type="entry name" value="SIGNAL PEPTIDASE I"/>
    <property type="match status" value="1"/>
</dbReference>
<dbReference type="SUPFAM" id="SSF51306">
    <property type="entry name" value="LexA/Signal peptidase"/>
    <property type="match status" value="1"/>
</dbReference>
<dbReference type="Proteomes" id="UP000181909">
    <property type="component" value="Unassembled WGS sequence"/>
</dbReference>
<feature type="domain" description="Peptidase S26" evidence="4">
    <location>
        <begin position="13"/>
        <end position="105"/>
    </location>
</feature>
<dbReference type="RefSeq" id="WP_079179731.1">
    <property type="nucleotide sequence ID" value="NZ_CP108278.1"/>
</dbReference>
<evidence type="ECO:0000313" key="6">
    <source>
        <dbReference type="Proteomes" id="UP000181909"/>
    </source>
</evidence>
<accession>A0A1K2F1N8</accession>
<comment type="subcellular location">
    <subcellularLocation>
        <location evidence="1">Cell membrane</location>
        <topology evidence="1">Single-pass type II membrane protein</topology>
    </subcellularLocation>
</comment>
<evidence type="ECO:0000256" key="2">
    <source>
        <dbReference type="ARBA" id="ARBA00009370"/>
    </source>
</evidence>
<sequence length="165" mass="17127">MSRGLLAAGGIAVGACLVVPAALRRGLTAVTIQGSSMEPTYEHGDRVLVRRTRNVSAGQVVVVERPTPQGAWPAPPLPRGRGGAGQAQREWLIKRAVATSGDPVPHHLPAILRTAPGGCVPPGAVVLLGDNPENGFDSRLVGYFPVERVLGTVLCAFPHPDPGSI</sequence>
<reference evidence="5 6" key="1">
    <citation type="submission" date="2016-11" db="EMBL/GenBank/DDBJ databases">
        <authorList>
            <person name="Jaros S."/>
            <person name="Januszkiewicz K."/>
            <person name="Wedrychowicz H."/>
        </authorList>
    </citation>
    <scope>NUCLEOTIDE SEQUENCE [LARGE SCALE GENOMIC DNA]</scope>
    <source>
        <strain evidence="5 6">OK807</strain>
    </source>
</reference>
<feature type="active site" evidence="3">
    <location>
        <position position="94"/>
    </location>
</feature>
<dbReference type="InterPro" id="IPR000223">
    <property type="entry name" value="Pept_S26A_signal_pept_1"/>
</dbReference>
<evidence type="ECO:0000313" key="5">
    <source>
        <dbReference type="EMBL" id="SFY41767.1"/>
    </source>
</evidence>
<dbReference type="GO" id="GO:0005886">
    <property type="term" value="C:plasma membrane"/>
    <property type="evidence" value="ECO:0007669"/>
    <property type="project" value="UniProtKB-SubCell"/>
</dbReference>
<dbReference type="InterPro" id="IPR036286">
    <property type="entry name" value="LexA/Signal_pep-like_sf"/>
</dbReference>
<evidence type="ECO:0000256" key="1">
    <source>
        <dbReference type="ARBA" id="ARBA00004401"/>
    </source>
</evidence>
<dbReference type="GO" id="GO:0006465">
    <property type="term" value="P:signal peptide processing"/>
    <property type="evidence" value="ECO:0007669"/>
    <property type="project" value="InterPro"/>
</dbReference>
<dbReference type="PROSITE" id="PS51257">
    <property type="entry name" value="PROKAR_LIPOPROTEIN"/>
    <property type="match status" value="1"/>
</dbReference>
<organism evidence="5 6">
    <name type="scientific">Streptomyces atratus</name>
    <dbReference type="NCBI Taxonomy" id="1893"/>
    <lineage>
        <taxon>Bacteria</taxon>
        <taxon>Bacillati</taxon>
        <taxon>Actinomycetota</taxon>
        <taxon>Actinomycetes</taxon>
        <taxon>Kitasatosporales</taxon>
        <taxon>Streptomycetaceae</taxon>
        <taxon>Streptomyces</taxon>
    </lineage>
</organism>
<gene>
    <name evidence="5" type="ORF">SAMN02787144_102861</name>
</gene>
<dbReference type="OrthoDB" id="5518017at2"/>
<evidence type="ECO:0000256" key="3">
    <source>
        <dbReference type="PIRSR" id="PIRSR600223-1"/>
    </source>
</evidence>
<dbReference type="Pfam" id="PF10502">
    <property type="entry name" value="Peptidase_S26"/>
    <property type="match status" value="2"/>
</dbReference>
<dbReference type="EMBL" id="FPJO01000028">
    <property type="protein sequence ID" value="SFY41767.1"/>
    <property type="molecule type" value="Genomic_DNA"/>
</dbReference>
<feature type="active site" evidence="3">
    <location>
        <position position="36"/>
    </location>
</feature>
<dbReference type="GO" id="GO:0004252">
    <property type="term" value="F:serine-type endopeptidase activity"/>
    <property type="evidence" value="ECO:0007669"/>
    <property type="project" value="InterPro"/>
</dbReference>